<dbReference type="InterPro" id="IPR000719">
    <property type="entry name" value="Prot_kinase_dom"/>
</dbReference>
<dbReference type="PANTHER" id="PTHR24416">
    <property type="entry name" value="TYROSINE-PROTEIN KINASE RECEPTOR"/>
    <property type="match status" value="1"/>
</dbReference>
<dbReference type="EC" id="2.7.10.1" evidence="2"/>
<dbReference type="Gene3D" id="3.30.200.20">
    <property type="entry name" value="Phosphorylase Kinase, domain 1"/>
    <property type="match status" value="1"/>
</dbReference>
<evidence type="ECO:0000256" key="2">
    <source>
        <dbReference type="ARBA" id="ARBA00011902"/>
    </source>
</evidence>
<keyword evidence="7 10" id="KW-0067">ATP-binding</keyword>
<dbReference type="GO" id="GO:0004714">
    <property type="term" value="F:transmembrane receptor protein tyrosine kinase activity"/>
    <property type="evidence" value="ECO:0007669"/>
    <property type="project" value="UniProtKB-EC"/>
</dbReference>
<dbReference type="RefSeq" id="XP_016664766.1">
    <property type="nucleotide sequence ID" value="XM_016809277.1"/>
</dbReference>
<dbReference type="Gene3D" id="2.120.10.30">
    <property type="entry name" value="TolB, C-terminal domain"/>
    <property type="match status" value="1"/>
</dbReference>
<evidence type="ECO:0000313" key="13">
    <source>
        <dbReference type="EnsemblMetazoa" id="XP_016664766.1"/>
    </source>
</evidence>
<dbReference type="PANTHER" id="PTHR24416:SF527">
    <property type="entry name" value="PROTO-ONCOGENE TYROSINE-PROTEIN KINASE ROS"/>
    <property type="match status" value="1"/>
</dbReference>
<dbReference type="InterPro" id="IPR011009">
    <property type="entry name" value="Kinase-like_dom_sf"/>
</dbReference>
<dbReference type="SUPFAM" id="SSF56112">
    <property type="entry name" value="Protein kinase-like (PK-like)"/>
    <property type="match status" value="1"/>
</dbReference>
<dbReference type="AlphaFoldDB" id="A0A8R2D811"/>
<keyword evidence="3" id="KW-0597">Phosphoprotein</keyword>
<evidence type="ECO:0000256" key="8">
    <source>
        <dbReference type="ARBA" id="ARBA00023137"/>
    </source>
</evidence>
<keyword evidence="6" id="KW-0418">Kinase</keyword>
<dbReference type="KEGG" id="api:100165808"/>
<dbReference type="GO" id="GO:0007169">
    <property type="term" value="P:cell surface receptor protein tyrosine kinase signaling pathway"/>
    <property type="evidence" value="ECO:0007669"/>
    <property type="project" value="TreeGrafter"/>
</dbReference>
<dbReference type="GO" id="GO:0043235">
    <property type="term" value="C:receptor complex"/>
    <property type="evidence" value="ECO:0007669"/>
    <property type="project" value="TreeGrafter"/>
</dbReference>
<accession>A0A8R2D811</accession>
<evidence type="ECO:0000256" key="10">
    <source>
        <dbReference type="PROSITE-ProRule" id="PRU10141"/>
    </source>
</evidence>
<keyword evidence="8" id="KW-0829">Tyrosine-protein kinase</keyword>
<dbReference type="PROSITE" id="PS00107">
    <property type="entry name" value="PROTEIN_KINASE_ATP"/>
    <property type="match status" value="1"/>
</dbReference>
<protein>
    <recommendedName>
        <fullName evidence="2">receptor protein-tyrosine kinase</fullName>
        <ecNumber evidence="2">2.7.10.1</ecNumber>
    </recommendedName>
</protein>
<dbReference type="GO" id="GO:0005886">
    <property type="term" value="C:plasma membrane"/>
    <property type="evidence" value="ECO:0007669"/>
    <property type="project" value="TreeGrafter"/>
</dbReference>
<dbReference type="OrthoDB" id="6602013at2759"/>
<evidence type="ECO:0000256" key="6">
    <source>
        <dbReference type="ARBA" id="ARBA00022777"/>
    </source>
</evidence>
<feature type="binding site" evidence="10">
    <location>
        <position position="451"/>
    </location>
    <ligand>
        <name>ATP</name>
        <dbReference type="ChEBI" id="CHEBI:30616"/>
    </ligand>
</feature>
<feature type="transmembrane region" description="Helical" evidence="11">
    <location>
        <begin position="20"/>
        <end position="43"/>
    </location>
</feature>
<comment type="subcellular location">
    <subcellularLocation>
        <location evidence="1">Membrane</location>
        <topology evidence="1">Single-pass membrane protein</topology>
    </subcellularLocation>
</comment>
<comment type="catalytic activity">
    <reaction evidence="9">
        <text>L-tyrosyl-[protein] + ATP = O-phospho-L-tyrosyl-[protein] + ADP + H(+)</text>
        <dbReference type="Rhea" id="RHEA:10596"/>
        <dbReference type="Rhea" id="RHEA-COMP:10136"/>
        <dbReference type="Rhea" id="RHEA-COMP:20101"/>
        <dbReference type="ChEBI" id="CHEBI:15378"/>
        <dbReference type="ChEBI" id="CHEBI:30616"/>
        <dbReference type="ChEBI" id="CHEBI:46858"/>
        <dbReference type="ChEBI" id="CHEBI:61978"/>
        <dbReference type="ChEBI" id="CHEBI:456216"/>
        <dbReference type="EC" id="2.7.10.1"/>
    </reaction>
</comment>
<proteinExistence type="predicted"/>
<dbReference type="SMART" id="SM00219">
    <property type="entry name" value="TyrKc"/>
    <property type="match status" value="1"/>
</dbReference>
<organism evidence="13 14">
    <name type="scientific">Acyrthosiphon pisum</name>
    <name type="common">Pea aphid</name>
    <dbReference type="NCBI Taxonomy" id="7029"/>
    <lineage>
        <taxon>Eukaryota</taxon>
        <taxon>Metazoa</taxon>
        <taxon>Ecdysozoa</taxon>
        <taxon>Arthropoda</taxon>
        <taxon>Hexapoda</taxon>
        <taxon>Insecta</taxon>
        <taxon>Pterygota</taxon>
        <taxon>Neoptera</taxon>
        <taxon>Paraneoptera</taxon>
        <taxon>Hemiptera</taxon>
        <taxon>Sternorrhyncha</taxon>
        <taxon>Aphidomorpha</taxon>
        <taxon>Aphidoidea</taxon>
        <taxon>Aphididae</taxon>
        <taxon>Macrosiphini</taxon>
        <taxon>Acyrthosiphon</taxon>
    </lineage>
</organism>
<keyword evidence="11" id="KW-0812">Transmembrane</keyword>
<feature type="domain" description="Protein kinase" evidence="12">
    <location>
        <begin position="417"/>
        <end position="684"/>
    </location>
</feature>
<dbReference type="InterPro" id="IPR008266">
    <property type="entry name" value="Tyr_kinase_AS"/>
</dbReference>
<dbReference type="InterPro" id="IPR001245">
    <property type="entry name" value="Ser-Thr/Tyr_kinase_cat_dom"/>
</dbReference>
<dbReference type="EnsemblMetazoa" id="XM_016809277.2">
    <property type="protein sequence ID" value="XP_016664766.1"/>
    <property type="gene ID" value="LOC100165808"/>
</dbReference>
<evidence type="ECO:0000256" key="1">
    <source>
        <dbReference type="ARBA" id="ARBA00004167"/>
    </source>
</evidence>
<evidence type="ECO:0000313" key="14">
    <source>
        <dbReference type="Proteomes" id="UP000007819"/>
    </source>
</evidence>
<dbReference type="InterPro" id="IPR017441">
    <property type="entry name" value="Protein_kinase_ATP_BS"/>
</dbReference>
<dbReference type="InterPro" id="IPR050122">
    <property type="entry name" value="RTK"/>
</dbReference>
<reference evidence="14" key="1">
    <citation type="submission" date="2010-06" db="EMBL/GenBank/DDBJ databases">
        <authorList>
            <person name="Jiang H."/>
            <person name="Abraham K."/>
            <person name="Ali S."/>
            <person name="Alsbrooks S.L."/>
            <person name="Anim B.N."/>
            <person name="Anosike U.S."/>
            <person name="Attaway T."/>
            <person name="Bandaranaike D.P."/>
            <person name="Battles P.K."/>
            <person name="Bell S.N."/>
            <person name="Bell A.V."/>
            <person name="Beltran B."/>
            <person name="Bickham C."/>
            <person name="Bustamante Y."/>
            <person name="Caleb T."/>
            <person name="Canada A."/>
            <person name="Cardenas V."/>
            <person name="Carter K."/>
            <person name="Chacko J."/>
            <person name="Chandrabose M.N."/>
            <person name="Chavez D."/>
            <person name="Chavez A."/>
            <person name="Chen L."/>
            <person name="Chu H.-S."/>
            <person name="Claassen K.J."/>
            <person name="Cockrell R."/>
            <person name="Collins M."/>
            <person name="Cooper J.A."/>
            <person name="Cree A."/>
            <person name="Curry S.M."/>
            <person name="Da Y."/>
            <person name="Dao M.D."/>
            <person name="Das B."/>
            <person name="Davila M.-L."/>
            <person name="Davy-Carroll L."/>
            <person name="Denson S."/>
            <person name="Dinh H."/>
            <person name="Ebong V.E."/>
            <person name="Edwards J.R."/>
            <person name="Egan A."/>
            <person name="El-Daye J."/>
            <person name="Escobedo L."/>
            <person name="Fernandez S."/>
            <person name="Fernando P.R."/>
            <person name="Flagg N."/>
            <person name="Forbes L.D."/>
            <person name="Fowler R.G."/>
            <person name="Fu Q."/>
            <person name="Gabisi R.A."/>
            <person name="Ganer J."/>
            <person name="Garbino Pronczuk A."/>
            <person name="Garcia R.M."/>
            <person name="Garner T."/>
            <person name="Garrett T.E."/>
            <person name="Gonzalez D.A."/>
            <person name="Hamid H."/>
            <person name="Hawkins E.S."/>
            <person name="Hirani K."/>
            <person name="Hogues M.E."/>
            <person name="Hollins B."/>
            <person name="Hsiao C.-H."/>
            <person name="Jabil R."/>
            <person name="James M.L."/>
            <person name="Jhangiani S.N."/>
            <person name="Johnson B."/>
            <person name="Johnson Q."/>
            <person name="Joshi V."/>
            <person name="Kalu J.B."/>
            <person name="Kam C."/>
            <person name="Kashfia A."/>
            <person name="Keebler J."/>
            <person name="Kisamo H."/>
            <person name="Kovar C.L."/>
            <person name="Lago L.A."/>
            <person name="Lai C.-Y."/>
            <person name="Laidlaw J."/>
            <person name="Lara F."/>
            <person name="Le T.-K."/>
            <person name="Lee S.L."/>
            <person name="Legall F.H."/>
            <person name="Lemon S.J."/>
            <person name="Lewis L.R."/>
            <person name="Li B."/>
            <person name="Liu Y."/>
            <person name="Liu Y.-S."/>
            <person name="Lopez J."/>
            <person name="Lozado R.J."/>
            <person name="Lu J."/>
            <person name="Madu R.C."/>
            <person name="Maheshwari M."/>
            <person name="Maheshwari R."/>
            <person name="Malloy K."/>
            <person name="Martinez E."/>
            <person name="Mathew T."/>
            <person name="Mercado I.C."/>
            <person name="Mercado C."/>
            <person name="Meyer B."/>
            <person name="Montgomery K."/>
            <person name="Morgan M.B."/>
            <person name="Munidasa M."/>
            <person name="Nazareth L.V."/>
            <person name="Nelson J."/>
            <person name="Ng B.M."/>
            <person name="Nguyen N.B."/>
            <person name="Nguyen P.Q."/>
            <person name="Nguyen T."/>
            <person name="Obregon M."/>
            <person name="Okwuonu G.O."/>
            <person name="Onwere C.G."/>
            <person name="Orozco G."/>
            <person name="Parra A."/>
            <person name="Patel S."/>
            <person name="Patil S."/>
            <person name="Perez A."/>
            <person name="Perez Y."/>
            <person name="Pham C."/>
            <person name="Primus E.L."/>
            <person name="Pu L.-L."/>
            <person name="Puazo M."/>
            <person name="Qin X."/>
            <person name="Quiroz J.B."/>
            <person name="Reese J."/>
            <person name="Richards S."/>
            <person name="Rives C.M."/>
            <person name="Robberts R."/>
            <person name="Ruiz S.J."/>
            <person name="Ruiz M.J."/>
            <person name="Santibanez J."/>
            <person name="Schneider B.W."/>
            <person name="Sisson I."/>
            <person name="Smith M."/>
            <person name="Sodergren E."/>
            <person name="Song X.-Z."/>
            <person name="Song B.B."/>
            <person name="Summersgill H."/>
            <person name="Thelus R."/>
            <person name="Thornton R.D."/>
            <person name="Trejos Z.Y."/>
            <person name="Usmani K."/>
            <person name="Vattathil S."/>
            <person name="Villasana D."/>
            <person name="Walker D.L."/>
            <person name="Wang S."/>
            <person name="Wang K."/>
            <person name="White C.S."/>
            <person name="Williams A.C."/>
            <person name="Williamson J."/>
            <person name="Wilson K."/>
            <person name="Woghiren I.O."/>
            <person name="Woodworth J.R."/>
            <person name="Worley K.C."/>
            <person name="Wright R.A."/>
            <person name="Wu W."/>
            <person name="Young L."/>
            <person name="Zhang L."/>
            <person name="Zhang J."/>
            <person name="Zhu Y."/>
            <person name="Muzny D.M."/>
            <person name="Weinstock G."/>
            <person name="Gibbs R.A."/>
        </authorList>
    </citation>
    <scope>NUCLEOTIDE SEQUENCE [LARGE SCALE GENOMIC DNA]</scope>
    <source>
        <strain evidence="14">LSR1</strain>
    </source>
</reference>
<dbReference type="Pfam" id="PF07714">
    <property type="entry name" value="PK_Tyr_Ser-Thr"/>
    <property type="match status" value="1"/>
</dbReference>
<dbReference type="Proteomes" id="UP000007819">
    <property type="component" value="Unassembled WGS sequence"/>
</dbReference>
<evidence type="ECO:0000259" key="12">
    <source>
        <dbReference type="PROSITE" id="PS50011"/>
    </source>
</evidence>
<dbReference type="GeneID" id="100165808"/>
<dbReference type="GO" id="GO:0005524">
    <property type="term" value="F:ATP binding"/>
    <property type="evidence" value="ECO:0007669"/>
    <property type="project" value="UniProtKB-UniRule"/>
</dbReference>
<keyword evidence="11" id="KW-0472">Membrane</keyword>
<dbReference type="InterPro" id="IPR020635">
    <property type="entry name" value="Tyr_kinase_cat_dom"/>
</dbReference>
<keyword evidence="4" id="KW-0808">Transferase</keyword>
<dbReference type="InterPro" id="IPR011042">
    <property type="entry name" value="6-blade_b-propeller_TolB-like"/>
</dbReference>
<keyword evidence="5 10" id="KW-0547">Nucleotide-binding</keyword>
<name>A0A8R2D811_ACYPI</name>
<evidence type="ECO:0000256" key="7">
    <source>
        <dbReference type="ARBA" id="ARBA00022840"/>
    </source>
</evidence>
<keyword evidence="11" id="KW-1133">Transmembrane helix</keyword>
<dbReference type="SUPFAM" id="SSF63825">
    <property type="entry name" value="YWTD domain"/>
    <property type="match status" value="1"/>
</dbReference>
<evidence type="ECO:0000256" key="5">
    <source>
        <dbReference type="ARBA" id="ARBA00022741"/>
    </source>
</evidence>
<sequence>MQLSPDHRLRDEKAVYFAMIVYIILLLYVLNTSVAAAAAAAVADEKNEIILVSNHKIYSRTTKIMDTPISVYSTNQTIIGVSINIRTNTYYILESSGSLLALSDNKTKTLLTTKKEILMDISIDWINHQLYILMSSTENTTAYSIKKFDLEQEKVDEIVSGFDSKPIQIEVDPCNGFLFWTSKLGLHSFDLTDAEKSTILILKNEDIGPFVINYIQLCLFVIFRKQNTIMSVSLDGQKVINIRNNTHTALFSDATSLLHTNELFYWSNGSVLMREDYFIDDQKYYQTIYPEIHFKVNLLISNFIDQQPIPSPRNPSQSKNHPFMFKVKHEFNAKNHHLWYEYGSDEPWIILISGLLLISLFLTMLIKYYSAKKPDIIRKLREMPQTLVLANNMGYQRAVLFQKRDNNELIRIKRKQITLTKRLGSGAFGEVFEGNVKDIINEKVEYCVALKSLNGCTSQYVLEEFLKEAKIMNNLKHKNILRVFGVCLDNEPNFIIMELMKEGDLLSYLRKTRPTQILNRMDYMRMCIDVAEGCSYLKNMHLVHRDLAARNCLVSSSDPKEQVIKIGDFGLARKMYAHYYRKEGEALLPVRWMSPESLVDGVYTSQSDVWAFGVLLWEIMSQGHQPYPGLSNINAMYYVQHGGRLEKPINCPKTLYNLMKKCWHVQPEKRPTFEFCLKFLKSYYMVLEYINKRDTELQIIPEYLNL</sequence>
<dbReference type="FunFam" id="1.10.510.10:FF:000341">
    <property type="entry name" value="Tyrosine-protein kinase receptor"/>
    <property type="match status" value="1"/>
</dbReference>
<feature type="transmembrane region" description="Helical" evidence="11">
    <location>
        <begin position="348"/>
        <end position="369"/>
    </location>
</feature>
<dbReference type="PRINTS" id="PR00109">
    <property type="entry name" value="TYRKINASE"/>
</dbReference>
<dbReference type="PROSITE" id="PS50011">
    <property type="entry name" value="PROTEIN_KINASE_DOM"/>
    <property type="match status" value="1"/>
</dbReference>
<dbReference type="GO" id="GO:0032006">
    <property type="term" value="P:regulation of TOR signaling"/>
    <property type="evidence" value="ECO:0007669"/>
    <property type="project" value="TreeGrafter"/>
</dbReference>
<evidence type="ECO:0000256" key="11">
    <source>
        <dbReference type="SAM" id="Phobius"/>
    </source>
</evidence>
<dbReference type="PROSITE" id="PS00109">
    <property type="entry name" value="PROTEIN_KINASE_TYR"/>
    <property type="match status" value="1"/>
</dbReference>
<evidence type="ECO:0000256" key="3">
    <source>
        <dbReference type="ARBA" id="ARBA00022553"/>
    </source>
</evidence>
<evidence type="ECO:0000256" key="9">
    <source>
        <dbReference type="ARBA" id="ARBA00051243"/>
    </source>
</evidence>
<keyword evidence="14" id="KW-1185">Reference proteome</keyword>
<reference evidence="13" key="2">
    <citation type="submission" date="2022-06" db="UniProtKB">
        <authorList>
            <consortium name="EnsemblMetazoa"/>
        </authorList>
    </citation>
    <scope>IDENTIFICATION</scope>
</reference>
<dbReference type="Gene3D" id="1.10.510.10">
    <property type="entry name" value="Transferase(Phosphotransferase) domain 1"/>
    <property type="match status" value="1"/>
</dbReference>
<evidence type="ECO:0000256" key="4">
    <source>
        <dbReference type="ARBA" id="ARBA00022679"/>
    </source>
</evidence>